<name>A0A0G0MH80_YANXG</name>
<accession>A0A0G0MH80</accession>
<feature type="transmembrane region" description="Helical" evidence="1">
    <location>
        <begin position="81"/>
        <end position="103"/>
    </location>
</feature>
<sequence length="158" mass="17188">MTASTHLAVGAMAGLLVQKYLPNAGKSEKLFFGFAAGFVSHLLLDTFPHQEYSIGGIELGAVLFAEIAFAFSMCLSFRQPLLVNAIIFLGMVGGAMPDVVYFANRHLLSWAQLGDLGSIIHLFSHDAVPLGFDVSIYFQLLLAFGAYCFVKLKLRPVK</sequence>
<evidence type="ECO:0000256" key="1">
    <source>
        <dbReference type="SAM" id="Phobius"/>
    </source>
</evidence>
<comment type="caution">
    <text evidence="2">The sequence shown here is derived from an EMBL/GenBank/DDBJ whole genome shotgun (WGS) entry which is preliminary data.</text>
</comment>
<evidence type="ECO:0000313" key="2">
    <source>
        <dbReference type="EMBL" id="KKR02538.1"/>
    </source>
</evidence>
<dbReference type="EMBL" id="LBWF01000001">
    <property type="protein sequence ID" value="KKR02538.1"/>
    <property type="molecule type" value="Genomic_DNA"/>
</dbReference>
<keyword evidence="1" id="KW-1133">Transmembrane helix</keyword>
<proteinExistence type="predicted"/>
<evidence type="ECO:0000313" key="3">
    <source>
        <dbReference type="Proteomes" id="UP000034845"/>
    </source>
</evidence>
<organism evidence="2 3">
    <name type="scientific">Yanofskybacteria sp. (strain GW2011_GWA1_39_13)</name>
    <dbReference type="NCBI Taxonomy" id="1619019"/>
    <lineage>
        <taxon>Bacteria</taxon>
        <taxon>Candidatus Yanofskyibacteriota</taxon>
    </lineage>
</organism>
<feature type="transmembrane region" description="Helical" evidence="1">
    <location>
        <begin position="54"/>
        <end position="74"/>
    </location>
</feature>
<dbReference type="AlphaFoldDB" id="A0A0G0MH80"/>
<feature type="transmembrane region" description="Helical" evidence="1">
    <location>
        <begin position="136"/>
        <end position="154"/>
    </location>
</feature>
<dbReference type="Proteomes" id="UP000034845">
    <property type="component" value="Unassembled WGS sequence"/>
</dbReference>
<reference evidence="2 3" key="1">
    <citation type="journal article" date="2015" name="Nature">
        <title>rRNA introns, odd ribosomes, and small enigmatic genomes across a large radiation of phyla.</title>
        <authorList>
            <person name="Brown C.T."/>
            <person name="Hug L.A."/>
            <person name="Thomas B.C."/>
            <person name="Sharon I."/>
            <person name="Castelle C.J."/>
            <person name="Singh A."/>
            <person name="Wilkins M.J."/>
            <person name="Williams K.H."/>
            <person name="Banfield J.F."/>
        </authorList>
    </citation>
    <scope>NUCLEOTIDE SEQUENCE [LARGE SCALE GENOMIC DNA]</scope>
    <source>
        <strain evidence="3">GW2011_GWA1_39_13</strain>
    </source>
</reference>
<protein>
    <submittedName>
        <fullName evidence="2">Uncharacterized protein</fullName>
    </submittedName>
</protein>
<keyword evidence="1" id="KW-0472">Membrane</keyword>
<keyword evidence="1" id="KW-0812">Transmembrane</keyword>
<gene>
    <name evidence="2" type="ORF">UT29_C0001G0018</name>
</gene>